<name>A0A6J4JPX3_9PROT</name>
<accession>A0A6J4JPX3</accession>
<dbReference type="Pfam" id="PF21834">
    <property type="entry name" value="DUF6894"/>
    <property type="match status" value="1"/>
</dbReference>
<reference evidence="2" key="1">
    <citation type="submission" date="2020-02" db="EMBL/GenBank/DDBJ databases">
        <authorList>
            <person name="Meier V. D."/>
        </authorList>
    </citation>
    <scope>NUCLEOTIDE SEQUENCE</scope>
    <source>
        <strain evidence="2">AVDCRST_MAG08</strain>
    </source>
</reference>
<gene>
    <name evidence="2" type="ORF">AVDCRST_MAG08-4064</name>
</gene>
<dbReference type="InterPro" id="IPR054189">
    <property type="entry name" value="DUF6894"/>
</dbReference>
<proteinExistence type="predicted"/>
<protein>
    <recommendedName>
        <fullName evidence="1">DUF6894 domain-containing protein</fullName>
    </recommendedName>
</protein>
<evidence type="ECO:0000259" key="1">
    <source>
        <dbReference type="Pfam" id="PF21834"/>
    </source>
</evidence>
<sequence>MPTFYFHVRDGDRMVEDPDGAELPDLAAARDKAATAVRQAVSRPLSAGRDLGRRRFEIADERGRLLAEVTFRDVFSLR</sequence>
<dbReference type="EMBL" id="CADCTG010000317">
    <property type="protein sequence ID" value="CAA9284205.1"/>
    <property type="molecule type" value="Genomic_DNA"/>
</dbReference>
<organism evidence="2">
    <name type="scientific">uncultured Acetobacteraceae bacterium</name>
    <dbReference type="NCBI Taxonomy" id="169975"/>
    <lineage>
        <taxon>Bacteria</taxon>
        <taxon>Pseudomonadati</taxon>
        <taxon>Pseudomonadota</taxon>
        <taxon>Alphaproteobacteria</taxon>
        <taxon>Acetobacterales</taxon>
        <taxon>Acetobacteraceae</taxon>
        <taxon>environmental samples</taxon>
    </lineage>
</organism>
<dbReference type="AlphaFoldDB" id="A0A6J4JPX3"/>
<feature type="domain" description="DUF6894" evidence="1">
    <location>
        <begin position="4"/>
        <end position="71"/>
    </location>
</feature>
<evidence type="ECO:0000313" key="2">
    <source>
        <dbReference type="EMBL" id="CAA9284205.1"/>
    </source>
</evidence>